<accession>A0A1G6Z5B0</accession>
<keyword evidence="2" id="KW-1185">Reference proteome</keyword>
<evidence type="ECO:0000313" key="1">
    <source>
        <dbReference type="EMBL" id="SDD97944.1"/>
    </source>
</evidence>
<dbReference type="AlphaFoldDB" id="A0A1G6Z5B0"/>
<dbReference type="STRING" id="1391627.SAMN05216464_103227"/>
<name>A0A1G6Z5B0_9SPHI</name>
<evidence type="ECO:0000313" key="2">
    <source>
        <dbReference type="Proteomes" id="UP000199072"/>
    </source>
</evidence>
<dbReference type="Proteomes" id="UP000199072">
    <property type="component" value="Unassembled WGS sequence"/>
</dbReference>
<sequence>MLLLLFSMSCSAQPKVELSELRFNEDASAMIKDVPDIHQGQLFDRTDMVSYGVSKNTMFYFKDYLPLHVELLSYKGQLTGYAFRMRTFGDQQKVESYFKAKYKMIPAEVKSKLVTSTKYADDKILVEFDAISKESFEKGMFGYVNVRRPDFAAEYERLMQR</sequence>
<organism evidence="1 2">
    <name type="scientific">Mucilaginibacter pineti</name>
    <dbReference type="NCBI Taxonomy" id="1391627"/>
    <lineage>
        <taxon>Bacteria</taxon>
        <taxon>Pseudomonadati</taxon>
        <taxon>Bacteroidota</taxon>
        <taxon>Sphingobacteriia</taxon>
        <taxon>Sphingobacteriales</taxon>
        <taxon>Sphingobacteriaceae</taxon>
        <taxon>Mucilaginibacter</taxon>
    </lineage>
</organism>
<reference evidence="1 2" key="1">
    <citation type="submission" date="2016-10" db="EMBL/GenBank/DDBJ databases">
        <authorList>
            <person name="de Groot N.N."/>
        </authorList>
    </citation>
    <scope>NUCLEOTIDE SEQUENCE [LARGE SCALE GENOMIC DNA]</scope>
    <source>
        <strain evidence="1 2">47C3B</strain>
    </source>
</reference>
<proteinExistence type="predicted"/>
<gene>
    <name evidence="1" type="ORF">SAMN05216464_103227</name>
</gene>
<protein>
    <submittedName>
        <fullName evidence="1">Uncharacterized protein</fullName>
    </submittedName>
</protein>
<dbReference type="EMBL" id="FNAI01000003">
    <property type="protein sequence ID" value="SDD97944.1"/>
    <property type="molecule type" value="Genomic_DNA"/>
</dbReference>